<feature type="compositionally biased region" description="Basic and acidic residues" evidence="1">
    <location>
        <begin position="96"/>
        <end position="117"/>
    </location>
</feature>
<protein>
    <recommendedName>
        <fullName evidence="2">Protein NO VEIN C-terminal domain-containing protein</fullName>
    </recommendedName>
</protein>
<dbReference type="EMBL" id="FNPH01000013">
    <property type="protein sequence ID" value="SDZ39626.1"/>
    <property type="molecule type" value="Genomic_DNA"/>
</dbReference>
<evidence type="ECO:0000256" key="1">
    <source>
        <dbReference type="SAM" id="MobiDB-lite"/>
    </source>
</evidence>
<feature type="region of interest" description="Disordered" evidence="1">
    <location>
        <begin position="1"/>
        <end position="42"/>
    </location>
</feature>
<proteinExistence type="predicted"/>
<dbReference type="AlphaFoldDB" id="A0A1H3SNR0"/>
<dbReference type="InterPro" id="IPR024975">
    <property type="entry name" value="NOV_C"/>
</dbReference>
<dbReference type="Proteomes" id="UP000242415">
    <property type="component" value="Unassembled WGS sequence"/>
</dbReference>
<feature type="region of interest" description="Disordered" evidence="1">
    <location>
        <begin position="314"/>
        <end position="342"/>
    </location>
</feature>
<evidence type="ECO:0000313" key="4">
    <source>
        <dbReference type="Proteomes" id="UP000242415"/>
    </source>
</evidence>
<evidence type="ECO:0000313" key="3">
    <source>
        <dbReference type="EMBL" id="SDZ39626.1"/>
    </source>
</evidence>
<keyword evidence="4" id="KW-1185">Reference proteome</keyword>
<evidence type="ECO:0000259" key="2">
    <source>
        <dbReference type="Pfam" id="PF13020"/>
    </source>
</evidence>
<accession>A0A1H3SNR0</accession>
<reference evidence="4" key="1">
    <citation type="submission" date="2016-10" db="EMBL/GenBank/DDBJ databases">
        <authorList>
            <person name="Varghese N."/>
            <person name="Submissions S."/>
        </authorList>
    </citation>
    <scope>NUCLEOTIDE SEQUENCE [LARGE SCALE GENOMIC DNA]</scope>
    <source>
        <strain evidence="4">DSM 45245</strain>
    </source>
</reference>
<name>A0A1H3SNR0_9ACTN</name>
<feature type="domain" description="Protein NO VEIN C-terminal" evidence="2">
    <location>
        <begin position="347"/>
        <end position="409"/>
    </location>
</feature>
<gene>
    <name evidence="3" type="ORF">SAMN05444365_1134</name>
</gene>
<organism evidence="3 4">
    <name type="scientific">Micromonospora pattaloongensis</name>
    <dbReference type="NCBI Taxonomy" id="405436"/>
    <lineage>
        <taxon>Bacteria</taxon>
        <taxon>Bacillati</taxon>
        <taxon>Actinomycetota</taxon>
        <taxon>Actinomycetes</taxon>
        <taxon>Micromonosporales</taxon>
        <taxon>Micromonosporaceae</taxon>
        <taxon>Micromonospora</taxon>
    </lineage>
</organism>
<sequence>MLGHTSAAITLDVLRGPVRGRPRPDGRPPRPGGGSCSCGLSADSRASVRTSMRFVPVPGRPTATLIVPASHHEQHHAHAAPPRAPVLRSGAALCPTRREGGEEPRRRPPPWRREGRPRPAQGGRAVFSLRLNRGWFSVALYDPSFIREVPVTDHVLCIWSSASPNGRRNLLFGLETQTWGFKEHDPQYEQPSRWVLFGHDHSNGSPRIDAPVWQKGTVDLILCEFTAPLYRGEAPHWPDEIEDSKLIYPYRLGLTPVATLAGAPADATGVLGAGGTEALRLAAISNRGIRVELDVAPLLKAMGVPTAGADAVPDLSRTAGVPRPSFPPVRGRRGAGRSRDPEFNSAVEARAVDLAIEHMKAQGWPDVKPLGKPYDLVCRKPSGEEKHVEVKGTSGAGADVEYTSNEVAHFRSCPHGADLIVVRDIAVDRTVRPYQATGGRLLHIENYKAPSEDLQATRWLGRVPGWDSANQHEAVI</sequence>
<feature type="region of interest" description="Disordered" evidence="1">
    <location>
        <begin position="94"/>
        <end position="121"/>
    </location>
</feature>
<dbReference type="Pfam" id="PF13020">
    <property type="entry name" value="NOV_C"/>
    <property type="match status" value="1"/>
</dbReference>